<dbReference type="SUPFAM" id="SSF48452">
    <property type="entry name" value="TPR-like"/>
    <property type="match status" value="1"/>
</dbReference>
<proteinExistence type="predicted"/>
<dbReference type="PROSITE" id="PS00108">
    <property type="entry name" value="PROTEIN_KINASE_ST"/>
    <property type="match status" value="1"/>
</dbReference>
<dbReference type="Gene3D" id="1.25.40.10">
    <property type="entry name" value="Tetratricopeptide repeat domain"/>
    <property type="match status" value="1"/>
</dbReference>
<keyword evidence="4" id="KW-0067">ATP-binding</keyword>
<dbReference type="Gene3D" id="3.30.200.20">
    <property type="entry name" value="Phosphorylase Kinase, domain 1"/>
    <property type="match status" value="1"/>
</dbReference>
<dbReference type="Gene3D" id="1.10.510.10">
    <property type="entry name" value="Transferase(Phosphotransferase) domain 1"/>
    <property type="match status" value="1"/>
</dbReference>
<dbReference type="InterPro" id="IPR000719">
    <property type="entry name" value="Prot_kinase_dom"/>
</dbReference>
<feature type="domain" description="Protein kinase" evidence="5">
    <location>
        <begin position="94"/>
        <end position="376"/>
    </location>
</feature>
<organism evidence="6 7">
    <name type="scientific">Roseateles albus</name>
    <dbReference type="NCBI Taxonomy" id="2987525"/>
    <lineage>
        <taxon>Bacteria</taxon>
        <taxon>Pseudomonadati</taxon>
        <taxon>Pseudomonadota</taxon>
        <taxon>Betaproteobacteria</taxon>
        <taxon>Burkholderiales</taxon>
        <taxon>Sphaerotilaceae</taxon>
        <taxon>Roseateles</taxon>
    </lineage>
</organism>
<dbReference type="InterPro" id="IPR008271">
    <property type="entry name" value="Ser/Thr_kinase_AS"/>
</dbReference>
<dbReference type="Proteomes" id="UP001221189">
    <property type="component" value="Unassembled WGS sequence"/>
</dbReference>
<evidence type="ECO:0000256" key="2">
    <source>
        <dbReference type="ARBA" id="ARBA00022741"/>
    </source>
</evidence>
<dbReference type="SMART" id="SM00220">
    <property type="entry name" value="S_TKc"/>
    <property type="match status" value="1"/>
</dbReference>
<evidence type="ECO:0000256" key="1">
    <source>
        <dbReference type="ARBA" id="ARBA00022679"/>
    </source>
</evidence>
<reference evidence="6 7" key="1">
    <citation type="submission" date="2022-10" db="EMBL/GenBank/DDBJ databases">
        <title>Paucibacter sp. hw1 Genome sequencing.</title>
        <authorList>
            <person name="Park S."/>
        </authorList>
    </citation>
    <scope>NUCLEOTIDE SEQUENCE [LARGE SCALE GENOMIC DNA]</scope>
    <source>
        <strain evidence="7">hw1</strain>
    </source>
</reference>
<dbReference type="EMBL" id="JAQQXT010000007">
    <property type="protein sequence ID" value="MDC8772498.1"/>
    <property type="molecule type" value="Genomic_DNA"/>
</dbReference>
<evidence type="ECO:0000313" key="7">
    <source>
        <dbReference type="Proteomes" id="UP001221189"/>
    </source>
</evidence>
<dbReference type="GO" id="GO:0016301">
    <property type="term" value="F:kinase activity"/>
    <property type="evidence" value="ECO:0007669"/>
    <property type="project" value="UniProtKB-KW"/>
</dbReference>
<evidence type="ECO:0000256" key="3">
    <source>
        <dbReference type="ARBA" id="ARBA00022777"/>
    </source>
</evidence>
<gene>
    <name evidence="6" type="ORF">PRZ03_13025</name>
</gene>
<comment type="caution">
    <text evidence="6">The sequence shown here is derived from an EMBL/GenBank/DDBJ whole genome shotgun (WGS) entry which is preliminary data.</text>
</comment>
<dbReference type="CDD" id="cd14014">
    <property type="entry name" value="STKc_PknB_like"/>
    <property type="match status" value="1"/>
</dbReference>
<dbReference type="RefSeq" id="WP_273600689.1">
    <property type="nucleotide sequence ID" value="NZ_JAQQXT010000007.1"/>
</dbReference>
<sequence>MNETTRRHIDKSRWPLLSPLLDELLDLAPEQRPARLQALEAQDQELAADLRELLWRQEAMDAAQYLATPALQTMENQQQQSKASNSPGQQLGAYTLEREIAQGGMGTVWLARRTDGRFDGLAAIKFLKAGLLGRGDANRFAREGQILARLAHPHIARLLDAGISDIGEQPYLVLEYVDGLPLDQYCDSKALTARERVFLFQDVLAAVAHAHTRLILHRDLKPSNILVTAAGEVKLLDFGIAKLLHEEEGSASAAATELTRQAGRAYTPRYAAPEQVQGFDVSTATDVYALGVLLYLLLCGQHPTTPGEEEHTTPLERMRTLVEVAPKKLSDQVLDKALARELRGDLDTIVAKALKKMPAERYTNAAELAEDLRRWLGDEPIAARPDSRAYVLGKFIRRHRAAVAAGTAGVLALAALTTLSVAQAWRAERAEKLALQRSAEADELLGYMLGEFADKLRPIGRMELLNDVGAKALAHLKLANAVEATEAAGPIMTPNSILQRAKALTVLGEVSVNKRELDAAVEPLLAARKLLAGASPEPGLANDWRKAQGTAAFWLGHVYFTKRQLAPAKLAWEDYRLGSEAWLRDAPGQFEPLRELAYALTNLGVLALERGEISSAVEQLQSSQALKQQAVVLMPQDLSLRGDIAEGFSWLGSALVMQGEFLAGKLSFETGLEQIAKARTLAPHDLDWIEREATMRLHLGRVLLRLKDSRLGLTTLQQAQGQFQDLLQTEPARRTWRQALIRTKLTLAEASPANADASLAKASIEQLIAMDQGTGAATSLRRLPLRTQASLALAKDLQAKHENDAARELLTSLLPSLAQALSKQPDNLLFHIANAKLRLDLAALAKQHGDEAAAHAQCVTLIDELQGQRRLLQLHYEITEVWVQAHSCLGRKEAVQAQQDWLRSKLGT</sequence>
<protein>
    <submittedName>
        <fullName evidence="6">Serine/threonine-protein kinase</fullName>
    </submittedName>
</protein>
<keyword evidence="1" id="KW-0808">Transferase</keyword>
<dbReference type="PROSITE" id="PS50011">
    <property type="entry name" value="PROTEIN_KINASE_DOM"/>
    <property type="match status" value="1"/>
</dbReference>
<dbReference type="SUPFAM" id="SSF56112">
    <property type="entry name" value="Protein kinase-like (PK-like)"/>
    <property type="match status" value="1"/>
</dbReference>
<dbReference type="PANTHER" id="PTHR43289:SF34">
    <property type="entry name" value="SERINE_THREONINE-PROTEIN KINASE YBDM-RELATED"/>
    <property type="match status" value="1"/>
</dbReference>
<dbReference type="InterPro" id="IPR011990">
    <property type="entry name" value="TPR-like_helical_dom_sf"/>
</dbReference>
<dbReference type="InterPro" id="IPR011009">
    <property type="entry name" value="Kinase-like_dom_sf"/>
</dbReference>
<dbReference type="Pfam" id="PF00069">
    <property type="entry name" value="Pkinase"/>
    <property type="match status" value="1"/>
</dbReference>
<evidence type="ECO:0000256" key="4">
    <source>
        <dbReference type="ARBA" id="ARBA00022840"/>
    </source>
</evidence>
<evidence type="ECO:0000259" key="5">
    <source>
        <dbReference type="PROSITE" id="PS50011"/>
    </source>
</evidence>
<dbReference type="PANTHER" id="PTHR43289">
    <property type="entry name" value="MITOGEN-ACTIVATED PROTEIN KINASE KINASE KINASE 20-RELATED"/>
    <property type="match status" value="1"/>
</dbReference>
<keyword evidence="3 6" id="KW-0418">Kinase</keyword>
<keyword evidence="7" id="KW-1185">Reference proteome</keyword>
<evidence type="ECO:0000313" key="6">
    <source>
        <dbReference type="EMBL" id="MDC8772498.1"/>
    </source>
</evidence>
<name>A0ABT5KEZ2_9BURK</name>
<keyword evidence="2" id="KW-0547">Nucleotide-binding</keyword>
<accession>A0ABT5KEZ2</accession>